<accession>A0A846Z422</accession>
<dbReference type="PANTHER" id="PTHR43820">
    <property type="entry name" value="HIGH-AFFINITY BRANCHED-CHAIN AMINO ACID TRANSPORT ATP-BINDING PROTEIN LIVF"/>
    <property type="match status" value="1"/>
</dbReference>
<dbReference type="GO" id="GO:0015807">
    <property type="term" value="P:L-amino acid transport"/>
    <property type="evidence" value="ECO:0007669"/>
    <property type="project" value="TreeGrafter"/>
</dbReference>
<dbReference type="SMART" id="SM00382">
    <property type="entry name" value="AAA"/>
    <property type="match status" value="1"/>
</dbReference>
<dbReference type="PROSITE" id="PS50893">
    <property type="entry name" value="ABC_TRANSPORTER_2"/>
    <property type="match status" value="1"/>
</dbReference>
<name>A0A846Z422_9ACTN</name>
<evidence type="ECO:0000256" key="3">
    <source>
        <dbReference type="ARBA" id="ARBA00022741"/>
    </source>
</evidence>
<dbReference type="AlphaFoldDB" id="A0A846Z422"/>
<dbReference type="InterPro" id="IPR032823">
    <property type="entry name" value="BCA_ABC_TP_C"/>
</dbReference>
<dbReference type="InterPro" id="IPR003439">
    <property type="entry name" value="ABC_transporter-like_ATP-bd"/>
</dbReference>
<evidence type="ECO:0000259" key="6">
    <source>
        <dbReference type="PROSITE" id="PS50893"/>
    </source>
</evidence>
<evidence type="ECO:0000256" key="2">
    <source>
        <dbReference type="ARBA" id="ARBA00022448"/>
    </source>
</evidence>
<dbReference type="GO" id="GO:0005524">
    <property type="term" value="F:ATP binding"/>
    <property type="evidence" value="ECO:0007669"/>
    <property type="project" value="UniProtKB-KW"/>
</dbReference>
<dbReference type="InterPro" id="IPR003593">
    <property type="entry name" value="AAA+_ATPase"/>
</dbReference>
<feature type="domain" description="ABC transporter" evidence="6">
    <location>
        <begin position="2"/>
        <end position="234"/>
    </location>
</feature>
<evidence type="ECO:0000256" key="4">
    <source>
        <dbReference type="ARBA" id="ARBA00022840"/>
    </source>
</evidence>
<dbReference type="Pfam" id="PF12399">
    <property type="entry name" value="BCA_ABC_TP_C"/>
    <property type="match status" value="1"/>
</dbReference>
<evidence type="ECO:0000256" key="1">
    <source>
        <dbReference type="ARBA" id="ARBA00005417"/>
    </source>
</evidence>
<organism evidence="7 8">
    <name type="scientific">Actinomadura latina</name>
    <dbReference type="NCBI Taxonomy" id="163603"/>
    <lineage>
        <taxon>Bacteria</taxon>
        <taxon>Bacillati</taxon>
        <taxon>Actinomycetota</taxon>
        <taxon>Actinomycetes</taxon>
        <taxon>Streptosporangiales</taxon>
        <taxon>Thermomonosporaceae</taxon>
        <taxon>Actinomadura</taxon>
    </lineage>
</organism>
<dbReference type="InterPro" id="IPR017871">
    <property type="entry name" value="ABC_transporter-like_CS"/>
</dbReference>
<dbReference type="Gene3D" id="3.40.50.300">
    <property type="entry name" value="P-loop containing nucleotide triphosphate hydrolases"/>
    <property type="match status" value="1"/>
</dbReference>
<evidence type="ECO:0000313" key="7">
    <source>
        <dbReference type="EMBL" id="NKZ05514.1"/>
    </source>
</evidence>
<keyword evidence="4 7" id="KW-0067">ATP-binding</keyword>
<reference evidence="7 8" key="1">
    <citation type="submission" date="2020-04" db="EMBL/GenBank/DDBJ databases">
        <title>MicrobeNet Type strains.</title>
        <authorList>
            <person name="Nicholson A.C."/>
        </authorList>
    </citation>
    <scope>NUCLEOTIDE SEQUENCE [LARGE SCALE GENOMIC DNA]</scope>
    <source>
        <strain evidence="7 8">ATCC BAA-277</strain>
    </source>
</reference>
<dbReference type="GO" id="GO:0015658">
    <property type="term" value="F:branched-chain amino acid transmembrane transporter activity"/>
    <property type="evidence" value="ECO:0007669"/>
    <property type="project" value="TreeGrafter"/>
</dbReference>
<proteinExistence type="inferred from homology"/>
<keyword evidence="8" id="KW-1185">Reference proteome</keyword>
<sequence length="236" mass="24316">MLELTDITVKYGGVTALNGLSLTIGKGETVALLGGNGAGKTTTLSAISGLVRPSGGDIRYEGESVAGAAPPSIVARGLVHVPEGRRVFSTLTVHENLLLGGYLVRDGRELARRIDRVYGLLPRLAERRGQEGGTLSGGEQQMLAIGRALVAGPRLLMLDEPSMGLAPLVAAAVMEVVRDVAANGTAVLLVEQNARAALGIARRGYVIENGRCVLAGSAAELSADPRVVEAYLGGAV</sequence>
<protein>
    <submittedName>
        <fullName evidence="7">ABC transporter ATP-binding protein</fullName>
    </submittedName>
</protein>
<evidence type="ECO:0000313" key="8">
    <source>
        <dbReference type="Proteomes" id="UP000579250"/>
    </source>
</evidence>
<dbReference type="InterPro" id="IPR052156">
    <property type="entry name" value="BCAA_Transport_ATP-bd_LivF"/>
</dbReference>
<dbReference type="CDD" id="cd03224">
    <property type="entry name" value="ABC_TM1139_LivF_branched"/>
    <property type="match status" value="1"/>
</dbReference>
<dbReference type="SUPFAM" id="SSF52540">
    <property type="entry name" value="P-loop containing nucleoside triphosphate hydrolases"/>
    <property type="match status" value="1"/>
</dbReference>
<comment type="caution">
    <text evidence="7">The sequence shown here is derived from an EMBL/GenBank/DDBJ whole genome shotgun (WGS) entry which is preliminary data.</text>
</comment>
<keyword evidence="3" id="KW-0547">Nucleotide-binding</keyword>
<gene>
    <name evidence="7" type="ORF">HGB48_17440</name>
</gene>
<dbReference type="Proteomes" id="UP000579250">
    <property type="component" value="Unassembled WGS sequence"/>
</dbReference>
<dbReference type="InterPro" id="IPR027417">
    <property type="entry name" value="P-loop_NTPase"/>
</dbReference>
<evidence type="ECO:0000256" key="5">
    <source>
        <dbReference type="ARBA" id="ARBA00022970"/>
    </source>
</evidence>
<dbReference type="EMBL" id="JAAXPI010000022">
    <property type="protein sequence ID" value="NKZ05514.1"/>
    <property type="molecule type" value="Genomic_DNA"/>
</dbReference>
<keyword evidence="5" id="KW-0029">Amino-acid transport</keyword>
<dbReference type="Pfam" id="PF00005">
    <property type="entry name" value="ABC_tran"/>
    <property type="match status" value="1"/>
</dbReference>
<keyword evidence="2" id="KW-0813">Transport</keyword>
<dbReference type="PROSITE" id="PS00211">
    <property type="entry name" value="ABC_TRANSPORTER_1"/>
    <property type="match status" value="1"/>
</dbReference>
<comment type="similarity">
    <text evidence="1">Belongs to the ABC transporter superfamily.</text>
</comment>
<dbReference type="RefSeq" id="WP_067634926.1">
    <property type="nucleotide sequence ID" value="NZ_JAAXPI010000022.1"/>
</dbReference>
<dbReference type="GO" id="GO:0016887">
    <property type="term" value="F:ATP hydrolysis activity"/>
    <property type="evidence" value="ECO:0007669"/>
    <property type="project" value="InterPro"/>
</dbReference>
<dbReference type="PANTHER" id="PTHR43820:SF4">
    <property type="entry name" value="HIGH-AFFINITY BRANCHED-CHAIN AMINO ACID TRANSPORT ATP-BINDING PROTEIN LIVF"/>
    <property type="match status" value="1"/>
</dbReference>